<accession>U1GNK5</accession>
<feature type="compositionally biased region" description="Pro residues" evidence="1">
    <location>
        <begin position="1"/>
        <end position="16"/>
    </location>
</feature>
<evidence type="ECO:0000256" key="1">
    <source>
        <dbReference type="SAM" id="MobiDB-lite"/>
    </source>
</evidence>
<feature type="region of interest" description="Disordered" evidence="1">
    <location>
        <begin position="126"/>
        <end position="183"/>
    </location>
</feature>
<sequence length="183" mass="19343">MSPPTPKIPVPIPIPIPTKTNHAARNVTTNFSPAPLTMLPPSPLATPPSRRASPTPVELIQSLPWSRTASAAKVISAHYFFPSVSAPPPRLVISYAEKDRSVPPQKKTKTNERLKNSHCTARRLHRSPARSACLRSHSRHDLKVRGEGDLGETEQAGAGVVEVGDEGGGEFGAGAGVDAGAEA</sequence>
<reference evidence="3" key="1">
    <citation type="journal article" date="2014" name="BMC Genomics">
        <title>Genome characteristics reveal the impact of lichenization on lichen-forming fungus Endocarpon pusillum Hedwig (Verrucariales, Ascomycota).</title>
        <authorList>
            <person name="Wang Y.-Y."/>
            <person name="Liu B."/>
            <person name="Zhang X.-Y."/>
            <person name="Zhou Q.-M."/>
            <person name="Zhang T."/>
            <person name="Li H."/>
            <person name="Yu Y.-F."/>
            <person name="Zhang X.-L."/>
            <person name="Hao X.-Y."/>
            <person name="Wang M."/>
            <person name="Wang L."/>
            <person name="Wei J.-C."/>
        </authorList>
    </citation>
    <scope>NUCLEOTIDE SEQUENCE [LARGE SCALE GENOMIC DNA]</scope>
    <source>
        <strain evidence="3">Z07020 / HMAS-L-300199</strain>
    </source>
</reference>
<feature type="compositionally biased region" description="Basic and acidic residues" evidence="1">
    <location>
        <begin position="139"/>
        <end position="148"/>
    </location>
</feature>
<evidence type="ECO:0000313" key="3">
    <source>
        <dbReference type="Proteomes" id="UP000019373"/>
    </source>
</evidence>
<dbReference type="AlphaFoldDB" id="U1GNK5"/>
<dbReference type="RefSeq" id="XP_007800817.1">
    <property type="nucleotide sequence ID" value="XM_007802626.1"/>
</dbReference>
<gene>
    <name evidence="2" type="ORF">EPUS_07721</name>
</gene>
<protein>
    <submittedName>
        <fullName evidence="2">Uncharacterized protein</fullName>
    </submittedName>
</protein>
<name>U1GNK5_ENDPU</name>
<feature type="compositionally biased region" description="Polar residues" evidence="1">
    <location>
        <begin position="21"/>
        <end position="32"/>
    </location>
</feature>
<dbReference type="Proteomes" id="UP000019373">
    <property type="component" value="Unassembled WGS sequence"/>
</dbReference>
<keyword evidence="3" id="KW-1185">Reference proteome</keyword>
<dbReference type="HOGENOM" id="CLU_1475165_0_0_1"/>
<dbReference type="GeneID" id="19242601"/>
<evidence type="ECO:0000313" key="2">
    <source>
        <dbReference type="EMBL" id="ERF73516.1"/>
    </source>
</evidence>
<proteinExistence type="predicted"/>
<feature type="region of interest" description="Disordered" evidence="1">
    <location>
        <begin position="1"/>
        <end position="53"/>
    </location>
</feature>
<dbReference type="EMBL" id="KE720948">
    <property type="protein sequence ID" value="ERF73516.1"/>
    <property type="molecule type" value="Genomic_DNA"/>
</dbReference>
<organism evidence="2 3">
    <name type="scientific">Endocarpon pusillum (strain Z07020 / HMAS-L-300199)</name>
    <name type="common">Lichen-forming fungus</name>
    <dbReference type="NCBI Taxonomy" id="1263415"/>
    <lineage>
        <taxon>Eukaryota</taxon>
        <taxon>Fungi</taxon>
        <taxon>Dikarya</taxon>
        <taxon>Ascomycota</taxon>
        <taxon>Pezizomycotina</taxon>
        <taxon>Eurotiomycetes</taxon>
        <taxon>Chaetothyriomycetidae</taxon>
        <taxon>Verrucariales</taxon>
        <taxon>Verrucariaceae</taxon>
        <taxon>Endocarpon</taxon>
    </lineage>
</organism>